<reference evidence="1 2" key="1">
    <citation type="submission" date="2024-06" db="EMBL/GenBank/DDBJ databases">
        <authorList>
            <person name="Li F."/>
        </authorList>
    </citation>
    <scope>NUCLEOTIDE SEQUENCE [LARGE SCALE GENOMIC DNA]</scope>
    <source>
        <strain evidence="1 2">GXAS 311</strain>
    </source>
</reference>
<sequence>MNTQNYQTASILLVEDDDVDAKGIERALRKLKIANPLIRARDGIEALELLEDKVVEKPYIILLDLNMPRMNGIEFLEYVRKRSSLSTSVIFVLTTSKSDEDKYLAYKQHIAGYIVKENLDTGFDALTQLLDHYWRIVELPLK</sequence>
<dbReference type="PANTHER" id="PTHR44520">
    <property type="entry name" value="RESPONSE REGULATOR RCP1-RELATED"/>
    <property type="match status" value="1"/>
</dbReference>
<dbReference type="CDD" id="cd17557">
    <property type="entry name" value="REC_Rcp-like"/>
    <property type="match status" value="1"/>
</dbReference>
<dbReference type="InterPro" id="IPR011006">
    <property type="entry name" value="CheY-like_superfamily"/>
</dbReference>
<evidence type="ECO:0000313" key="1">
    <source>
        <dbReference type="EMBL" id="MET1254193.1"/>
    </source>
</evidence>
<organism evidence="1 2">
    <name type="scientific">Aliikangiella maris</name>
    <dbReference type="NCBI Taxonomy" id="3162458"/>
    <lineage>
        <taxon>Bacteria</taxon>
        <taxon>Pseudomonadati</taxon>
        <taxon>Pseudomonadota</taxon>
        <taxon>Gammaproteobacteria</taxon>
        <taxon>Oceanospirillales</taxon>
        <taxon>Pleioneaceae</taxon>
        <taxon>Aliikangiella</taxon>
    </lineage>
</organism>
<dbReference type="InterPro" id="IPR001789">
    <property type="entry name" value="Sig_transdc_resp-reg_receiver"/>
</dbReference>
<name>A0ABV2BQJ4_9GAMM</name>
<comment type="caution">
    <text evidence="1">The sequence shown here is derived from an EMBL/GenBank/DDBJ whole genome shotgun (WGS) entry which is preliminary data.</text>
</comment>
<proteinExistence type="predicted"/>
<dbReference type="PANTHER" id="PTHR44520:SF2">
    <property type="entry name" value="RESPONSE REGULATOR RCP1"/>
    <property type="match status" value="1"/>
</dbReference>
<dbReference type="Gene3D" id="3.40.50.2300">
    <property type="match status" value="1"/>
</dbReference>
<dbReference type="PROSITE" id="PS50110">
    <property type="entry name" value="RESPONSE_REGULATORY"/>
    <property type="match status" value="1"/>
</dbReference>
<dbReference type="InterPro" id="IPR052893">
    <property type="entry name" value="TCS_response_regulator"/>
</dbReference>
<dbReference type="EMBL" id="JBEVCJ010000003">
    <property type="protein sequence ID" value="MET1254193.1"/>
    <property type="molecule type" value="Genomic_DNA"/>
</dbReference>
<keyword evidence="2" id="KW-1185">Reference proteome</keyword>
<accession>A0ABV2BQJ4</accession>
<dbReference type="SUPFAM" id="SSF52172">
    <property type="entry name" value="CheY-like"/>
    <property type="match status" value="1"/>
</dbReference>
<dbReference type="Proteomes" id="UP001548189">
    <property type="component" value="Unassembled WGS sequence"/>
</dbReference>
<dbReference type="SMART" id="SM00448">
    <property type="entry name" value="REC"/>
    <property type="match status" value="1"/>
</dbReference>
<gene>
    <name evidence="1" type="ORF">ABVT43_03535</name>
</gene>
<evidence type="ECO:0000313" key="2">
    <source>
        <dbReference type="Proteomes" id="UP001548189"/>
    </source>
</evidence>
<protein>
    <submittedName>
        <fullName evidence="1">Response regulator</fullName>
    </submittedName>
</protein>
<dbReference type="Pfam" id="PF00072">
    <property type="entry name" value="Response_reg"/>
    <property type="match status" value="1"/>
</dbReference>